<gene>
    <name evidence="9" type="ORF">COEREDRAFT_87369</name>
</gene>
<dbReference type="PANTHER" id="PTHR34992">
    <property type="entry name" value="HYPHAL ANASTAMOSIS-7 PROTEIN"/>
    <property type="match status" value="1"/>
</dbReference>
<reference evidence="9 10" key="1">
    <citation type="journal article" date="2015" name="Genome Biol. Evol.">
        <title>Phylogenomic analyses indicate that early fungi evolved digesting cell walls of algal ancestors of land plants.</title>
        <authorList>
            <person name="Chang Y."/>
            <person name="Wang S."/>
            <person name="Sekimoto S."/>
            <person name="Aerts A.L."/>
            <person name="Choi C."/>
            <person name="Clum A."/>
            <person name="LaButti K.M."/>
            <person name="Lindquist E.A."/>
            <person name="Yee Ngan C."/>
            <person name="Ohm R.A."/>
            <person name="Salamov A.A."/>
            <person name="Grigoriev I.V."/>
            <person name="Spatafora J.W."/>
            <person name="Berbee M.L."/>
        </authorList>
    </citation>
    <scope>NUCLEOTIDE SEQUENCE [LARGE SCALE GENOMIC DNA]</scope>
    <source>
        <strain evidence="9 10">NRRL 1564</strain>
    </source>
</reference>
<keyword evidence="10" id="KW-1185">Reference proteome</keyword>
<proteinExistence type="predicted"/>
<dbReference type="InterPro" id="IPR046530">
    <property type="entry name" value="BIM1-like_dom"/>
</dbReference>
<sequence>MAACSAAPTLPQVDKGSLVVPRSFLHPSSFLLPQAAHTFTHPPPVHTTSVKSANSSTMVKILANGIATIALLQSAWAHIQVISPPPRSGITADQLSGPCGGANSLTKNVTTFAVDGDSEFVLRLGHGTGNLIFSYFTDETVDNKTKAHSLKDVPIPKPDTYNTTINFSDAGLKSGDQIVVQAIYNGTDDGKTEQYYVCFDVKLAEKANSGKDDGDIDGTSSASSLFAASAITTKAVLCTAFSLLVATAAF</sequence>
<organism evidence="9 10">
    <name type="scientific">Coemansia reversa (strain ATCC 12441 / NRRL 1564)</name>
    <dbReference type="NCBI Taxonomy" id="763665"/>
    <lineage>
        <taxon>Eukaryota</taxon>
        <taxon>Fungi</taxon>
        <taxon>Fungi incertae sedis</taxon>
        <taxon>Zoopagomycota</taxon>
        <taxon>Kickxellomycotina</taxon>
        <taxon>Kickxellomycetes</taxon>
        <taxon>Kickxellales</taxon>
        <taxon>Kickxellaceae</taxon>
        <taxon>Coemansia</taxon>
    </lineage>
</organism>
<comment type="subcellular location">
    <subcellularLocation>
        <location evidence="1">Cell membrane</location>
    </subcellularLocation>
    <subcellularLocation>
        <location evidence="7">Endomembrane system</location>
        <topology evidence="7">Lipid-anchor</topology>
    </subcellularLocation>
</comment>
<keyword evidence="6" id="KW-0449">Lipoprotein</keyword>
<accession>A0A2G5BA52</accession>
<feature type="domain" description="Copper acquisition factor BIM1-like" evidence="8">
    <location>
        <begin position="77"/>
        <end position="209"/>
    </location>
</feature>
<dbReference type="GO" id="GO:0005886">
    <property type="term" value="C:plasma membrane"/>
    <property type="evidence" value="ECO:0007669"/>
    <property type="project" value="UniProtKB-SubCell"/>
</dbReference>
<evidence type="ECO:0000256" key="2">
    <source>
        <dbReference type="ARBA" id="ARBA00022475"/>
    </source>
</evidence>
<evidence type="ECO:0000313" key="10">
    <source>
        <dbReference type="Proteomes" id="UP000242474"/>
    </source>
</evidence>
<keyword evidence="4" id="KW-0472">Membrane</keyword>
<evidence type="ECO:0000256" key="6">
    <source>
        <dbReference type="ARBA" id="ARBA00023288"/>
    </source>
</evidence>
<dbReference type="OrthoDB" id="2146436at2759"/>
<evidence type="ECO:0000256" key="7">
    <source>
        <dbReference type="ARBA" id="ARBA00037868"/>
    </source>
</evidence>
<evidence type="ECO:0000313" key="9">
    <source>
        <dbReference type="EMBL" id="PIA15870.1"/>
    </source>
</evidence>
<name>A0A2G5BA52_COERN</name>
<keyword evidence="5" id="KW-0325">Glycoprotein</keyword>
<dbReference type="Pfam" id="PF20238">
    <property type="entry name" value="BIM1-like_dom"/>
    <property type="match status" value="1"/>
</dbReference>
<evidence type="ECO:0000256" key="1">
    <source>
        <dbReference type="ARBA" id="ARBA00004236"/>
    </source>
</evidence>
<dbReference type="GO" id="GO:0012505">
    <property type="term" value="C:endomembrane system"/>
    <property type="evidence" value="ECO:0007669"/>
    <property type="project" value="UniProtKB-SubCell"/>
</dbReference>
<keyword evidence="3" id="KW-0732">Signal</keyword>
<evidence type="ECO:0000259" key="8">
    <source>
        <dbReference type="Pfam" id="PF20238"/>
    </source>
</evidence>
<protein>
    <recommendedName>
        <fullName evidence="8">Copper acquisition factor BIM1-like domain-containing protein</fullName>
    </recommendedName>
</protein>
<dbReference type="AlphaFoldDB" id="A0A2G5BA52"/>
<dbReference type="PANTHER" id="PTHR34992:SF1">
    <property type="entry name" value="COPPER ACQUISITION FACTOR BIM1-LIKE DOMAIN-CONTAINING PROTEIN"/>
    <property type="match status" value="1"/>
</dbReference>
<keyword evidence="2" id="KW-1003">Cell membrane</keyword>
<evidence type="ECO:0000256" key="5">
    <source>
        <dbReference type="ARBA" id="ARBA00023180"/>
    </source>
</evidence>
<evidence type="ECO:0000256" key="4">
    <source>
        <dbReference type="ARBA" id="ARBA00023136"/>
    </source>
</evidence>
<evidence type="ECO:0000256" key="3">
    <source>
        <dbReference type="ARBA" id="ARBA00022729"/>
    </source>
</evidence>
<dbReference type="Proteomes" id="UP000242474">
    <property type="component" value="Unassembled WGS sequence"/>
</dbReference>
<dbReference type="EMBL" id="KZ303503">
    <property type="protein sequence ID" value="PIA15870.1"/>
    <property type="molecule type" value="Genomic_DNA"/>
</dbReference>
<dbReference type="InterPro" id="IPR046936">
    <property type="entry name" value="BIM1-like"/>
</dbReference>